<accession>A0A3P5WRB5</accession>
<name>A0A3P5WRB5_9BACL</name>
<sequence>MSLKPLLFPNMESLLTGTKTNLGQLVYKKTVDAHLIVDGGEYP</sequence>
<evidence type="ECO:0000313" key="1">
    <source>
        <dbReference type="EMBL" id="VDC25943.1"/>
    </source>
</evidence>
<organism evidence="1 2">
    <name type="scientific">Filibacter tadaridae</name>
    <dbReference type="NCBI Taxonomy" id="2483811"/>
    <lineage>
        <taxon>Bacteria</taxon>
        <taxon>Bacillati</taxon>
        <taxon>Bacillota</taxon>
        <taxon>Bacilli</taxon>
        <taxon>Bacillales</taxon>
        <taxon>Caryophanaceae</taxon>
        <taxon>Filibacter</taxon>
    </lineage>
</organism>
<keyword evidence="2" id="KW-1185">Reference proteome</keyword>
<dbReference type="Proteomes" id="UP000270468">
    <property type="component" value="Unassembled WGS sequence"/>
</dbReference>
<reference evidence="1 2" key="1">
    <citation type="submission" date="2018-11" db="EMBL/GenBank/DDBJ databases">
        <authorList>
            <person name="Criscuolo A."/>
        </authorList>
    </citation>
    <scope>NUCLEOTIDE SEQUENCE [LARGE SCALE GENOMIC DNA]</scope>
    <source>
        <strain evidence="1">ATB-66</strain>
    </source>
</reference>
<evidence type="ECO:0000313" key="2">
    <source>
        <dbReference type="Proteomes" id="UP000270468"/>
    </source>
</evidence>
<proteinExistence type="predicted"/>
<protein>
    <submittedName>
        <fullName evidence="1">Uncharacterized protein</fullName>
    </submittedName>
</protein>
<dbReference type="EMBL" id="UXAV01000036">
    <property type="protein sequence ID" value="VDC25943.1"/>
    <property type="molecule type" value="Genomic_DNA"/>
</dbReference>
<dbReference type="AlphaFoldDB" id="A0A3P5WRB5"/>
<gene>
    <name evidence="1" type="ORF">FILTAD_01375</name>
</gene>